<comment type="caution">
    <text evidence="3">The sequence shown here is derived from an EMBL/GenBank/DDBJ whole genome shotgun (WGS) entry which is preliminary data.</text>
</comment>
<dbReference type="InterPro" id="IPR028098">
    <property type="entry name" value="Glyco_trans_4-like_N"/>
</dbReference>
<name>A0A9X1R215_9FLAO</name>
<dbReference type="AlphaFoldDB" id="A0A9X1R215"/>
<dbReference type="CDD" id="cd03820">
    <property type="entry name" value="GT4_AmsD-like"/>
    <property type="match status" value="1"/>
</dbReference>
<accession>A0A9X1R215</accession>
<dbReference type="RefSeq" id="WP_237608776.1">
    <property type="nucleotide sequence ID" value="NZ_JAIRBB010000010.1"/>
</dbReference>
<feature type="domain" description="Glycosyltransferase subfamily 4-like N-terminal" evidence="2">
    <location>
        <begin position="33"/>
        <end position="181"/>
    </location>
</feature>
<protein>
    <submittedName>
        <fullName evidence="3">Glycosyltransferase family 4 protein</fullName>
    </submittedName>
</protein>
<organism evidence="3 4">
    <name type="scientific">Aequorivita xiaoshiensis</name>
    <dbReference type="NCBI Taxonomy" id="2874476"/>
    <lineage>
        <taxon>Bacteria</taxon>
        <taxon>Pseudomonadati</taxon>
        <taxon>Bacteroidota</taxon>
        <taxon>Flavobacteriia</taxon>
        <taxon>Flavobacteriales</taxon>
        <taxon>Flavobacteriaceae</taxon>
        <taxon>Aequorivita</taxon>
    </lineage>
</organism>
<sequence>MKIVYLIDQFHKHGGIEKMLSLKINHFIENYEYNVTLITTQHVEGQPFVYRLSEKLTHINLGVNYLKGKSYFHPLNLLKALKHFFKLKKQIRVLEPDVVISAGFSPEQYFLPLIVKKAPIIKEFHFSGVILKRKRNKILNTLNNFLFKQFNKYDAVVVLNEDEKKYYNFKNLVVIPNFIKLKEGLTTFRRDNTIIGAGRISGVKQFNHLIEAWSLIADKFPDWQVKIFGDGDVQLSKELTEQIRKDNIPRIKLMGATTQLTAEMQKASIFAMTSANECFPMVLLEAQSVGLPIISYDCPNGPRNIIQNNRNGILIKDQCINEFADKLTLLIENPEVRRDFGHRAKNSVYKYSANAVMGEWNNLIKSVI</sequence>
<dbReference type="Proteomes" id="UP001139462">
    <property type="component" value="Unassembled WGS sequence"/>
</dbReference>
<keyword evidence="4" id="KW-1185">Reference proteome</keyword>
<proteinExistence type="predicted"/>
<reference evidence="3" key="1">
    <citation type="submission" date="2021-09" db="EMBL/GenBank/DDBJ databases">
        <title>Genome of Aequorivita sp. strain F64183.</title>
        <authorList>
            <person name="Wang Y."/>
        </authorList>
    </citation>
    <scope>NUCLEOTIDE SEQUENCE</scope>
    <source>
        <strain evidence="3">F64183</strain>
    </source>
</reference>
<evidence type="ECO:0000259" key="2">
    <source>
        <dbReference type="Pfam" id="PF13439"/>
    </source>
</evidence>
<dbReference type="PANTHER" id="PTHR12526:SF630">
    <property type="entry name" value="GLYCOSYLTRANSFERASE"/>
    <property type="match status" value="1"/>
</dbReference>
<dbReference type="Gene3D" id="3.40.50.2000">
    <property type="entry name" value="Glycogen Phosphorylase B"/>
    <property type="match status" value="2"/>
</dbReference>
<dbReference type="Pfam" id="PF13439">
    <property type="entry name" value="Glyco_transf_4"/>
    <property type="match status" value="1"/>
</dbReference>
<evidence type="ECO:0000259" key="1">
    <source>
        <dbReference type="Pfam" id="PF00534"/>
    </source>
</evidence>
<dbReference type="Pfam" id="PF00534">
    <property type="entry name" value="Glycos_transf_1"/>
    <property type="match status" value="1"/>
</dbReference>
<feature type="domain" description="Glycosyl transferase family 1" evidence="1">
    <location>
        <begin position="185"/>
        <end position="346"/>
    </location>
</feature>
<gene>
    <name evidence="3" type="ORF">K8344_11215</name>
</gene>
<dbReference type="EMBL" id="JAIRBB010000010">
    <property type="protein sequence ID" value="MCG2431690.1"/>
    <property type="molecule type" value="Genomic_DNA"/>
</dbReference>
<evidence type="ECO:0000313" key="3">
    <source>
        <dbReference type="EMBL" id="MCG2431690.1"/>
    </source>
</evidence>
<evidence type="ECO:0000313" key="4">
    <source>
        <dbReference type="Proteomes" id="UP001139462"/>
    </source>
</evidence>
<dbReference type="GO" id="GO:0016757">
    <property type="term" value="F:glycosyltransferase activity"/>
    <property type="evidence" value="ECO:0007669"/>
    <property type="project" value="InterPro"/>
</dbReference>
<dbReference type="PANTHER" id="PTHR12526">
    <property type="entry name" value="GLYCOSYLTRANSFERASE"/>
    <property type="match status" value="1"/>
</dbReference>
<dbReference type="SUPFAM" id="SSF53756">
    <property type="entry name" value="UDP-Glycosyltransferase/glycogen phosphorylase"/>
    <property type="match status" value="1"/>
</dbReference>
<dbReference type="InterPro" id="IPR001296">
    <property type="entry name" value="Glyco_trans_1"/>
</dbReference>